<evidence type="ECO:0000313" key="2">
    <source>
        <dbReference type="Proteomes" id="UP001177021"/>
    </source>
</evidence>
<organism evidence="1 2">
    <name type="scientific">Trifolium pratense</name>
    <name type="common">Red clover</name>
    <dbReference type="NCBI Taxonomy" id="57577"/>
    <lineage>
        <taxon>Eukaryota</taxon>
        <taxon>Viridiplantae</taxon>
        <taxon>Streptophyta</taxon>
        <taxon>Embryophyta</taxon>
        <taxon>Tracheophyta</taxon>
        <taxon>Spermatophyta</taxon>
        <taxon>Magnoliopsida</taxon>
        <taxon>eudicotyledons</taxon>
        <taxon>Gunneridae</taxon>
        <taxon>Pentapetalae</taxon>
        <taxon>rosids</taxon>
        <taxon>fabids</taxon>
        <taxon>Fabales</taxon>
        <taxon>Fabaceae</taxon>
        <taxon>Papilionoideae</taxon>
        <taxon>50 kb inversion clade</taxon>
        <taxon>NPAAA clade</taxon>
        <taxon>Hologalegina</taxon>
        <taxon>IRL clade</taxon>
        <taxon>Trifolieae</taxon>
        <taxon>Trifolium</taxon>
    </lineage>
</organism>
<dbReference type="EMBL" id="CASHSV030000034">
    <property type="protein sequence ID" value="CAJ2642463.1"/>
    <property type="molecule type" value="Genomic_DNA"/>
</dbReference>
<gene>
    <name evidence="1" type="ORF">MILVUS5_LOCUS11936</name>
</gene>
<keyword evidence="2" id="KW-1185">Reference proteome</keyword>
<proteinExistence type="predicted"/>
<accession>A0ACB0JES5</accession>
<protein>
    <submittedName>
        <fullName evidence="1">Uncharacterized protein</fullName>
    </submittedName>
</protein>
<sequence length="67" mass="7719">MDPKSTIVLPEDRHGLYAIDVLDPDLVIESEGVYYFHDMIVQMQKWGYQEGNTLFGFGCSKLFMICL</sequence>
<evidence type="ECO:0000313" key="1">
    <source>
        <dbReference type="EMBL" id="CAJ2642463.1"/>
    </source>
</evidence>
<comment type="caution">
    <text evidence="1">The sequence shown here is derived from an EMBL/GenBank/DDBJ whole genome shotgun (WGS) entry which is preliminary data.</text>
</comment>
<name>A0ACB0JES5_TRIPR</name>
<reference evidence="1" key="1">
    <citation type="submission" date="2023-10" db="EMBL/GenBank/DDBJ databases">
        <authorList>
            <person name="Rodriguez Cubillos JULIANA M."/>
            <person name="De Vega J."/>
        </authorList>
    </citation>
    <scope>NUCLEOTIDE SEQUENCE</scope>
</reference>
<dbReference type="Proteomes" id="UP001177021">
    <property type="component" value="Unassembled WGS sequence"/>
</dbReference>